<sequence length="500" mass="52559">MSSSLLLTIVLYLPLLGALALLAVPKADGVARAIGLGVSGVNFLLSLGLWAVFNPHAVGFQAQTRLAWLGGFGVTYHTGLDGISLLFVVLSTLLVPVSILAGWRIITQRVRDYMIALLLLETALVGLFSSLDLVLFYIFYEATLIPGALLIGIWGGPARVAASVRFFLFTFGGSLFMLLDVVYLWQATGTTDLPVLMGTHFAPAVQAWLFVGFVLAFGVKLPIFPLHGWLPSAYGEAPAPVTALLSGVLAKAGAYGLLRFAILLLPDAAHRFAPILIALGIVAVIYAAVIALAQTDMKQVIAWSSYSHMGIVAIGLFTLNAEGIDGALFQMLAHGIIIAGMFLALGMLALRTGTRELAGFGGAAGSMPKLALLAMLFAMAGIGLPGTGGFVGELLVIAGAIHIGFWTALLAGSGMILGAIYMLMLYWRSFFGAPRGALAGTPATSRDLAGVELAALVPLALIVLWMGVYPTSFTRVFNPRVMAFAHPEAVASIAPSAQFR</sequence>
<gene>
    <name evidence="9" type="ORF">FHR90_002371</name>
</gene>
<dbReference type="GO" id="GO:0016020">
    <property type="term" value="C:membrane"/>
    <property type="evidence" value="ECO:0007669"/>
    <property type="project" value="UniProtKB-SubCell"/>
</dbReference>
<dbReference type="InterPro" id="IPR010227">
    <property type="entry name" value="NADH_Q_OxRdtase_chainM/4"/>
</dbReference>
<dbReference type="InterPro" id="IPR003918">
    <property type="entry name" value="NADH_UbQ_OxRdtase"/>
</dbReference>
<feature type="domain" description="NADH:quinone oxidoreductase/Mrp antiporter transmembrane" evidence="8">
    <location>
        <begin position="130"/>
        <end position="413"/>
    </location>
</feature>
<dbReference type="NCBIfam" id="TIGR01972">
    <property type="entry name" value="NDH_I_M"/>
    <property type="match status" value="1"/>
</dbReference>
<keyword evidence="4 7" id="KW-1133">Transmembrane helix</keyword>
<feature type="transmembrane region" description="Helical" evidence="7">
    <location>
        <begin position="242"/>
        <end position="266"/>
    </location>
</feature>
<evidence type="ECO:0000256" key="2">
    <source>
        <dbReference type="ARBA" id="ARBA00009025"/>
    </source>
</evidence>
<keyword evidence="3 6" id="KW-0812">Transmembrane</keyword>
<dbReference type="PRINTS" id="PR01437">
    <property type="entry name" value="NUOXDRDTASE4"/>
</dbReference>
<feature type="transmembrane region" description="Helical" evidence="7">
    <location>
        <begin position="83"/>
        <end position="106"/>
    </location>
</feature>
<dbReference type="AlphaFoldDB" id="A0A839V234"/>
<evidence type="ECO:0000256" key="4">
    <source>
        <dbReference type="ARBA" id="ARBA00022989"/>
    </source>
</evidence>
<feature type="transmembrane region" description="Helical" evidence="7">
    <location>
        <begin position="113"/>
        <end position="131"/>
    </location>
</feature>
<feature type="transmembrane region" description="Helical" evidence="7">
    <location>
        <begin position="300"/>
        <end position="319"/>
    </location>
</feature>
<evidence type="ECO:0000256" key="7">
    <source>
        <dbReference type="SAM" id="Phobius"/>
    </source>
</evidence>
<dbReference type="GO" id="GO:0042773">
    <property type="term" value="P:ATP synthesis coupled electron transport"/>
    <property type="evidence" value="ECO:0007669"/>
    <property type="project" value="InterPro"/>
</dbReference>
<protein>
    <submittedName>
        <fullName evidence="9">NADH-quinone oxidoreductase subunit M</fullName>
    </submittedName>
</protein>
<evidence type="ECO:0000313" key="9">
    <source>
        <dbReference type="EMBL" id="MBB3174530.1"/>
    </source>
</evidence>
<dbReference type="EMBL" id="JACHXV010000008">
    <property type="protein sequence ID" value="MBB3174530.1"/>
    <property type="molecule type" value="Genomic_DNA"/>
</dbReference>
<feature type="transmembrane region" description="Helical" evidence="7">
    <location>
        <begin position="137"/>
        <end position="154"/>
    </location>
</feature>
<feature type="transmembrane region" description="Helical" evidence="7">
    <location>
        <begin position="370"/>
        <end position="391"/>
    </location>
</feature>
<feature type="transmembrane region" description="Helical" evidence="7">
    <location>
        <begin position="331"/>
        <end position="350"/>
    </location>
</feature>
<evidence type="ECO:0000256" key="6">
    <source>
        <dbReference type="RuleBase" id="RU000320"/>
    </source>
</evidence>
<dbReference type="GO" id="GO:0048039">
    <property type="term" value="F:ubiquinone binding"/>
    <property type="evidence" value="ECO:0007669"/>
    <property type="project" value="TreeGrafter"/>
</dbReference>
<dbReference type="GO" id="GO:0012505">
    <property type="term" value="C:endomembrane system"/>
    <property type="evidence" value="ECO:0007669"/>
    <property type="project" value="UniProtKB-SubCell"/>
</dbReference>
<feature type="transmembrane region" description="Helical" evidence="7">
    <location>
        <begin position="166"/>
        <end position="185"/>
    </location>
</feature>
<feature type="transmembrane region" description="Helical" evidence="7">
    <location>
        <begin position="272"/>
        <end position="293"/>
    </location>
</feature>
<name>A0A839V234_9PROT</name>
<dbReference type="InterPro" id="IPR001750">
    <property type="entry name" value="ND/Mrp_TM"/>
</dbReference>
<dbReference type="GO" id="GO:0015990">
    <property type="term" value="P:electron transport coupled proton transport"/>
    <property type="evidence" value="ECO:0007669"/>
    <property type="project" value="TreeGrafter"/>
</dbReference>
<dbReference type="Proteomes" id="UP000557688">
    <property type="component" value="Unassembled WGS sequence"/>
</dbReference>
<accession>A0A839V234</accession>
<comment type="similarity">
    <text evidence="2">Belongs to the complex I subunit 4 family.</text>
</comment>
<evidence type="ECO:0000256" key="1">
    <source>
        <dbReference type="ARBA" id="ARBA00004127"/>
    </source>
</evidence>
<evidence type="ECO:0000259" key="8">
    <source>
        <dbReference type="Pfam" id="PF00361"/>
    </source>
</evidence>
<feature type="transmembrane region" description="Helical" evidence="7">
    <location>
        <begin position="205"/>
        <end position="230"/>
    </location>
</feature>
<organism evidence="9 10">
    <name type="scientific">Endobacter medicaginis</name>
    <dbReference type="NCBI Taxonomy" id="1181271"/>
    <lineage>
        <taxon>Bacteria</taxon>
        <taxon>Pseudomonadati</taxon>
        <taxon>Pseudomonadota</taxon>
        <taxon>Alphaproteobacteria</taxon>
        <taxon>Acetobacterales</taxon>
        <taxon>Acetobacteraceae</taxon>
        <taxon>Endobacter</taxon>
    </lineage>
</organism>
<proteinExistence type="inferred from homology"/>
<feature type="transmembrane region" description="Helical" evidence="7">
    <location>
        <begin position="33"/>
        <end position="53"/>
    </location>
</feature>
<dbReference type="Pfam" id="PF00361">
    <property type="entry name" value="Proton_antipo_M"/>
    <property type="match status" value="1"/>
</dbReference>
<comment type="caution">
    <text evidence="9">The sequence shown here is derived from an EMBL/GenBank/DDBJ whole genome shotgun (WGS) entry which is preliminary data.</text>
</comment>
<dbReference type="GO" id="GO:0008137">
    <property type="term" value="F:NADH dehydrogenase (ubiquinone) activity"/>
    <property type="evidence" value="ECO:0007669"/>
    <property type="project" value="InterPro"/>
</dbReference>
<dbReference type="PANTHER" id="PTHR43507">
    <property type="entry name" value="NADH-UBIQUINONE OXIDOREDUCTASE CHAIN 4"/>
    <property type="match status" value="1"/>
</dbReference>
<keyword evidence="5 7" id="KW-0472">Membrane</keyword>
<evidence type="ECO:0000256" key="5">
    <source>
        <dbReference type="ARBA" id="ARBA00023136"/>
    </source>
</evidence>
<dbReference type="GO" id="GO:0003954">
    <property type="term" value="F:NADH dehydrogenase activity"/>
    <property type="evidence" value="ECO:0007669"/>
    <property type="project" value="TreeGrafter"/>
</dbReference>
<feature type="transmembrane region" description="Helical" evidence="7">
    <location>
        <begin position="403"/>
        <end position="427"/>
    </location>
</feature>
<keyword evidence="10" id="KW-1185">Reference proteome</keyword>
<dbReference type="PANTHER" id="PTHR43507:SF1">
    <property type="entry name" value="NADH-UBIQUINONE OXIDOREDUCTASE CHAIN 4"/>
    <property type="match status" value="1"/>
</dbReference>
<feature type="transmembrane region" description="Helical" evidence="7">
    <location>
        <begin position="6"/>
        <end position="24"/>
    </location>
</feature>
<reference evidence="9 10" key="1">
    <citation type="submission" date="2020-08" db="EMBL/GenBank/DDBJ databases">
        <title>Genomic Encyclopedia of Type Strains, Phase III (KMG-III): the genomes of soil and plant-associated and newly described type strains.</title>
        <authorList>
            <person name="Whitman W."/>
        </authorList>
    </citation>
    <scope>NUCLEOTIDE SEQUENCE [LARGE SCALE GENOMIC DNA]</scope>
    <source>
        <strain evidence="9 10">CECT 8088</strain>
    </source>
</reference>
<comment type="subcellular location">
    <subcellularLocation>
        <location evidence="1">Endomembrane system</location>
        <topology evidence="1">Multi-pass membrane protein</topology>
    </subcellularLocation>
    <subcellularLocation>
        <location evidence="6">Membrane</location>
        <topology evidence="6">Multi-pass membrane protein</topology>
    </subcellularLocation>
</comment>
<dbReference type="RefSeq" id="WP_183275292.1">
    <property type="nucleotide sequence ID" value="NZ_JACHXV010000008.1"/>
</dbReference>
<feature type="transmembrane region" description="Helical" evidence="7">
    <location>
        <begin position="448"/>
        <end position="468"/>
    </location>
</feature>
<evidence type="ECO:0000256" key="3">
    <source>
        <dbReference type="ARBA" id="ARBA00022692"/>
    </source>
</evidence>
<evidence type="ECO:0000313" key="10">
    <source>
        <dbReference type="Proteomes" id="UP000557688"/>
    </source>
</evidence>